<comment type="caution">
    <text evidence="2">The sequence shown here is derived from an EMBL/GenBank/DDBJ whole genome shotgun (WGS) entry which is preliminary data.</text>
</comment>
<proteinExistence type="predicted"/>
<dbReference type="AlphaFoldDB" id="A0AAE0FQ91"/>
<name>A0AAE0FQ91_9CHLO</name>
<evidence type="ECO:0000256" key="1">
    <source>
        <dbReference type="SAM" id="MobiDB-lite"/>
    </source>
</evidence>
<evidence type="ECO:0000313" key="2">
    <source>
        <dbReference type="EMBL" id="KAK3263860.1"/>
    </source>
</evidence>
<organism evidence="2 3">
    <name type="scientific">Cymbomonas tetramitiformis</name>
    <dbReference type="NCBI Taxonomy" id="36881"/>
    <lineage>
        <taxon>Eukaryota</taxon>
        <taxon>Viridiplantae</taxon>
        <taxon>Chlorophyta</taxon>
        <taxon>Pyramimonadophyceae</taxon>
        <taxon>Pyramimonadales</taxon>
        <taxon>Pyramimonadaceae</taxon>
        <taxon>Cymbomonas</taxon>
    </lineage>
</organism>
<dbReference type="EMBL" id="LGRX02014990">
    <property type="protein sequence ID" value="KAK3263860.1"/>
    <property type="molecule type" value="Genomic_DNA"/>
</dbReference>
<accession>A0AAE0FQ91</accession>
<gene>
    <name evidence="2" type="ORF">CYMTET_27366</name>
</gene>
<reference evidence="2 3" key="1">
    <citation type="journal article" date="2015" name="Genome Biol. Evol.">
        <title>Comparative Genomics of a Bacterivorous Green Alga Reveals Evolutionary Causalities and Consequences of Phago-Mixotrophic Mode of Nutrition.</title>
        <authorList>
            <person name="Burns J.A."/>
            <person name="Paasch A."/>
            <person name="Narechania A."/>
            <person name="Kim E."/>
        </authorList>
    </citation>
    <scope>NUCLEOTIDE SEQUENCE [LARGE SCALE GENOMIC DNA]</scope>
    <source>
        <strain evidence="2 3">PLY_AMNH</strain>
    </source>
</reference>
<feature type="region of interest" description="Disordered" evidence="1">
    <location>
        <begin position="104"/>
        <end position="126"/>
    </location>
</feature>
<sequence length="163" mass="18590">MSQQRDIGCYICTLKELTRFACANSTAKDIWLEKRRLSQMKNTSLAKFGFKRNVEPEAVNPVPAVIRPTVRTGFGNNEERWECSMCGMVQHMWNARRKFEGRPPTKAIKDDFSSEDGDTSDGADDEDITFTIQDFGNTDARELFVVKASHSDEFTFQFKIATD</sequence>
<keyword evidence="3" id="KW-1185">Reference proteome</keyword>
<protein>
    <submittedName>
        <fullName evidence="2">Uncharacterized protein</fullName>
    </submittedName>
</protein>
<dbReference type="Proteomes" id="UP001190700">
    <property type="component" value="Unassembled WGS sequence"/>
</dbReference>
<evidence type="ECO:0000313" key="3">
    <source>
        <dbReference type="Proteomes" id="UP001190700"/>
    </source>
</evidence>
<feature type="compositionally biased region" description="Acidic residues" evidence="1">
    <location>
        <begin position="113"/>
        <end position="126"/>
    </location>
</feature>